<dbReference type="AlphaFoldDB" id="A0A4Y2ARW3"/>
<evidence type="ECO:0000313" key="2">
    <source>
        <dbReference type="EMBL" id="GBL82701.1"/>
    </source>
</evidence>
<accession>A0A4Y2ARW3</accession>
<sequence length="90" mass="9847">MSKDSVQKGRGGLVVRSRLRGRRAPGSKPNSTGDPPCVGPAKSYVVAKRPPADVVWKLAERCHPRHLTYVQNYKACPKIALLLLLNGMLI</sequence>
<feature type="region of interest" description="Disordered" evidence="1">
    <location>
        <begin position="1"/>
        <end position="41"/>
    </location>
</feature>
<name>A0A4Y2ARW3_ARAVE</name>
<dbReference type="Proteomes" id="UP000499080">
    <property type="component" value="Unassembled WGS sequence"/>
</dbReference>
<gene>
    <name evidence="2" type="ORF">AVEN_263761_1</name>
</gene>
<comment type="caution">
    <text evidence="2">The sequence shown here is derived from an EMBL/GenBank/DDBJ whole genome shotgun (WGS) entry which is preliminary data.</text>
</comment>
<proteinExistence type="predicted"/>
<evidence type="ECO:0000256" key="1">
    <source>
        <dbReference type="SAM" id="MobiDB-lite"/>
    </source>
</evidence>
<organism evidence="2 3">
    <name type="scientific">Araneus ventricosus</name>
    <name type="common">Orbweaver spider</name>
    <name type="synonym">Epeira ventricosa</name>
    <dbReference type="NCBI Taxonomy" id="182803"/>
    <lineage>
        <taxon>Eukaryota</taxon>
        <taxon>Metazoa</taxon>
        <taxon>Ecdysozoa</taxon>
        <taxon>Arthropoda</taxon>
        <taxon>Chelicerata</taxon>
        <taxon>Arachnida</taxon>
        <taxon>Araneae</taxon>
        <taxon>Araneomorphae</taxon>
        <taxon>Entelegynae</taxon>
        <taxon>Araneoidea</taxon>
        <taxon>Araneidae</taxon>
        <taxon>Araneus</taxon>
    </lineage>
</organism>
<dbReference type="EMBL" id="BGPR01000029">
    <property type="protein sequence ID" value="GBL82701.1"/>
    <property type="molecule type" value="Genomic_DNA"/>
</dbReference>
<reference evidence="2 3" key="1">
    <citation type="journal article" date="2019" name="Sci. Rep.">
        <title>Orb-weaving spider Araneus ventricosus genome elucidates the spidroin gene catalogue.</title>
        <authorList>
            <person name="Kono N."/>
            <person name="Nakamura H."/>
            <person name="Ohtoshi R."/>
            <person name="Moran D.A.P."/>
            <person name="Shinohara A."/>
            <person name="Yoshida Y."/>
            <person name="Fujiwara M."/>
            <person name="Mori M."/>
            <person name="Tomita M."/>
            <person name="Arakawa K."/>
        </authorList>
    </citation>
    <scope>NUCLEOTIDE SEQUENCE [LARGE SCALE GENOMIC DNA]</scope>
</reference>
<keyword evidence="3" id="KW-1185">Reference proteome</keyword>
<protein>
    <submittedName>
        <fullName evidence="2">Uncharacterized protein</fullName>
    </submittedName>
</protein>
<evidence type="ECO:0000313" key="3">
    <source>
        <dbReference type="Proteomes" id="UP000499080"/>
    </source>
</evidence>